<dbReference type="SUPFAM" id="SSF47113">
    <property type="entry name" value="Histone-fold"/>
    <property type="match status" value="1"/>
</dbReference>
<keyword evidence="3" id="KW-0238">DNA-binding</keyword>
<dbReference type="PANTHER" id="PTHR11064">
    <property type="entry name" value="CCAAT-BINDING TRANSCRIPTION FACTOR-RELATED"/>
    <property type="match status" value="1"/>
</dbReference>
<evidence type="ECO:0000313" key="7">
    <source>
        <dbReference type="EMBL" id="GIQ83371.1"/>
    </source>
</evidence>
<dbReference type="GO" id="GO:0000978">
    <property type="term" value="F:RNA polymerase II cis-regulatory region sequence-specific DNA binding"/>
    <property type="evidence" value="ECO:0007669"/>
    <property type="project" value="TreeGrafter"/>
</dbReference>
<evidence type="ECO:0000313" key="8">
    <source>
        <dbReference type="Proteomes" id="UP000265618"/>
    </source>
</evidence>
<dbReference type="CDD" id="cd22907">
    <property type="entry name" value="HFD_NFYB"/>
    <property type="match status" value="1"/>
</dbReference>
<dbReference type="PANTHER" id="PTHR11064:SF9">
    <property type="entry name" value="NUCLEAR TRANSCRIPTION FACTOR Y SUBUNIT BETA"/>
    <property type="match status" value="1"/>
</dbReference>
<dbReference type="GO" id="GO:0001228">
    <property type="term" value="F:DNA-binding transcription activator activity, RNA polymerase II-specific"/>
    <property type="evidence" value="ECO:0007669"/>
    <property type="project" value="InterPro"/>
</dbReference>
<accession>A0A9K3CUF1</accession>
<dbReference type="InterPro" id="IPR009072">
    <property type="entry name" value="Histone-fold"/>
</dbReference>
<dbReference type="Proteomes" id="UP000265618">
    <property type="component" value="Unassembled WGS sequence"/>
</dbReference>
<dbReference type="GO" id="GO:0046982">
    <property type="term" value="F:protein heterodimerization activity"/>
    <property type="evidence" value="ECO:0007669"/>
    <property type="project" value="InterPro"/>
</dbReference>
<proteinExistence type="inferred from homology"/>
<reference evidence="7 8" key="1">
    <citation type="journal article" date="2018" name="PLoS ONE">
        <title>The draft genome of Kipferlia bialata reveals reductive genome evolution in fornicate parasites.</title>
        <authorList>
            <person name="Tanifuji G."/>
            <person name="Takabayashi S."/>
            <person name="Kume K."/>
            <person name="Takagi M."/>
            <person name="Nakayama T."/>
            <person name="Kamikawa R."/>
            <person name="Inagaki Y."/>
            <person name="Hashimoto T."/>
        </authorList>
    </citation>
    <scope>NUCLEOTIDE SEQUENCE [LARGE SCALE GENOMIC DNA]</scope>
    <source>
        <strain evidence="7">NY0173</strain>
    </source>
</reference>
<evidence type="ECO:0000256" key="2">
    <source>
        <dbReference type="ARBA" id="ARBA00023015"/>
    </source>
</evidence>
<evidence type="ECO:0000256" key="5">
    <source>
        <dbReference type="SAM" id="MobiDB-lite"/>
    </source>
</evidence>
<dbReference type="Pfam" id="PF00808">
    <property type="entry name" value="CBFD_NFYB_HMF"/>
    <property type="match status" value="1"/>
</dbReference>
<gene>
    <name evidence="7" type="ORF">KIPB_004679</name>
</gene>
<comment type="caution">
    <text evidence="7">The sequence shown here is derived from an EMBL/GenBank/DDBJ whole genome shotgun (WGS) entry which is preliminary data.</text>
</comment>
<keyword evidence="2" id="KW-0805">Transcription regulation</keyword>
<keyword evidence="4" id="KW-0804">Transcription</keyword>
<organism evidence="7 8">
    <name type="scientific">Kipferlia bialata</name>
    <dbReference type="NCBI Taxonomy" id="797122"/>
    <lineage>
        <taxon>Eukaryota</taxon>
        <taxon>Metamonada</taxon>
        <taxon>Carpediemonas-like organisms</taxon>
        <taxon>Kipferlia</taxon>
    </lineage>
</organism>
<evidence type="ECO:0000256" key="1">
    <source>
        <dbReference type="ARBA" id="ARBA00009053"/>
    </source>
</evidence>
<protein>
    <recommendedName>
        <fullName evidence="6">Transcription factor CBF/NF-Y/archaeal histone domain-containing protein</fullName>
    </recommendedName>
</protein>
<dbReference type="EMBL" id="BDIP01001021">
    <property type="protein sequence ID" value="GIQ83371.1"/>
    <property type="molecule type" value="Genomic_DNA"/>
</dbReference>
<evidence type="ECO:0000259" key="6">
    <source>
        <dbReference type="Pfam" id="PF00808"/>
    </source>
</evidence>
<feature type="compositionally biased region" description="Low complexity" evidence="5">
    <location>
        <begin position="169"/>
        <end position="184"/>
    </location>
</feature>
<evidence type="ECO:0000256" key="4">
    <source>
        <dbReference type="ARBA" id="ARBA00023163"/>
    </source>
</evidence>
<feature type="domain" description="Transcription factor CBF/NF-Y/archaeal histone" evidence="6">
    <location>
        <begin position="10"/>
        <end position="70"/>
    </location>
</feature>
<evidence type="ECO:0000256" key="3">
    <source>
        <dbReference type="ARBA" id="ARBA00023125"/>
    </source>
</evidence>
<sequence length="184" mass="20046">MPRQKDVEPYLPVANVGKLMKASVDSNVKVARDSKQLVQECLSEFIMFMTYRANQICLESGRKTISGGDIVRSSASLGFDSYTPYLSAYGQRTVQLRKKVKLDKVAPPEPPVTLDVSPQALARVYPHDVTAIPGCPPEMPVHSQLVQNMALAPPPAASVSERLYPRRQSPSGDSVDRSGSSSSQ</sequence>
<dbReference type="OrthoDB" id="386949at2759"/>
<comment type="similarity">
    <text evidence="1">Belongs to the NFYB/HAP3 subunit family.</text>
</comment>
<dbReference type="InterPro" id="IPR003958">
    <property type="entry name" value="CBFA_NFYB_domain"/>
</dbReference>
<name>A0A9K3CUF1_9EUKA</name>
<dbReference type="AlphaFoldDB" id="A0A9K3CUF1"/>
<dbReference type="GO" id="GO:0016602">
    <property type="term" value="C:CCAAT-binding factor complex"/>
    <property type="evidence" value="ECO:0007669"/>
    <property type="project" value="InterPro"/>
</dbReference>
<dbReference type="InterPro" id="IPR027113">
    <property type="entry name" value="Transc_fact_NFYB/HAP3"/>
</dbReference>
<feature type="region of interest" description="Disordered" evidence="5">
    <location>
        <begin position="152"/>
        <end position="184"/>
    </location>
</feature>
<keyword evidence="8" id="KW-1185">Reference proteome</keyword>
<dbReference type="Gene3D" id="1.10.20.10">
    <property type="entry name" value="Histone, subunit A"/>
    <property type="match status" value="1"/>
</dbReference>